<dbReference type="InterPro" id="IPR036163">
    <property type="entry name" value="HMA_dom_sf"/>
</dbReference>
<dbReference type="SUPFAM" id="SSF55008">
    <property type="entry name" value="HMA, heavy metal-associated domain"/>
    <property type="match status" value="1"/>
</dbReference>
<keyword evidence="12 15" id="KW-1133">Transmembrane helix</keyword>
<keyword evidence="14 15" id="KW-0472">Membrane</keyword>
<dbReference type="NCBIfam" id="TIGR01525">
    <property type="entry name" value="ATPase-IB_hvy"/>
    <property type="match status" value="1"/>
</dbReference>
<keyword evidence="18" id="KW-1185">Reference proteome</keyword>
<dbReference type="Pfam" id="PF00403">
    <property type="entry name" value="HMA"/>
    <property type="match status" value="1"/>
</dbReference>
<keyword evidence="6 15" id="KW-0812">Transmembrane</keyword>
<keyword evidence="9 15" id="KW-0067">ATP-binding</keyword>
<evidence type="ECO:0000256" key="2">
    <source>
        <dbReference type="ARBA" id="ARBA00006024"/>
    </source>
</evidence>
<dbReference type="NCBIfam" id="TIGR01494">
    <property type="entry name" value="ATPase_P-type"/>
    <property type="match status" value="1"/>
</dbReference>
<dbReference type="PANTHER" id="PTHR43520:SF5">
    <property type="entry name" value="CATION-TRANSPORTING P-TYPE ATPASE-RELATED"/>
    <property type="match status" value="1"/>
</dbReference>
<evidence type="ECO:0000256" key="4">
    <source>
        <dbReference type="ARBA" id="ARBA00022475"/>
    </source>
</evidence>
<dbReference type="InterPro" id="IPR006121">
    <property type="entry name" value="HMA_dom"/>
</dbReference>
<dbReference type="GO" id="GO:0016887">
    <property type="term" value="F:ATP hydrolysis activity"/>
    <property type="evidence" value="ECO:0007669"/>
    <property type="project" value="InterPro"/>
</dbReference>
<feature type="transmembrane region" description="Helical" evidence="15">
    <location>
        <begin position="144"/>
        <end position="162"/>
    </location>
</feature>
<feature type="transmembrane region" description="Helical" evidence="15">
    <location>
        <begin position="174"/>
        <end position="199"/>
    </location>
</feature>
<dbReference type="GO" id="GO:0043682">
    <property type="term" value="F:P-type divalent copper transporter activity"/>
    <property type="evidence" value="ECO:0007669"/>
    <property type="project" value="TreeGrafter"/>
</dbReference>
<dbReference type="InterPro" id="IPR036412">
    <property type="entry name" value="HAD-like_sf"/>
</dbReference>
<dbReference type="Pfam" id="PF00122">
    <property type="entry name" value="E1-E2_ATPase"/>
    <property type="match status" value="1"/>
</dbReference>
<dbReference type="Proteomes" id="UP000414233">
    <property type="component" value="Unassembled WGS sequence"/>
</dbReference>
<dbReference type="InterPro" id="IPR023299">
    <property type="entry name" value="ATPase_P-typ_cyto_dom_N"/>
</dbReference>
<dbReference type="InterPro" id="IPR008250">
    <property type="entry name" value="ATPase_P-typ_transduc_dom_A_sf"/>
</dbReference>
<gene>
    <name evidence="17" type="ORF">PTE30175_02483</name>
</gene>
<dbReference type="RefSeq" id="WP_224788740.1">
    <property type="nucleotide sequence ID" value="NZ_CABPRZ010000009.1"/>
</dbReference>
<evidence type="ECO:0000256" key="14">
    <source>
        <dbReference type="ARBA" id="ARBA00023136"/>
    </source>
</evidence>
<evidence type="ECO:0000256" key="10">
    <source>
        <dbReference type="ARBA" id="ARBA00022842"/>
    </source>
</evidence>
<feature type="transmembrane region" description="Helical" evidence="15">
    <location>
        <begin position="719"/>
        <end position="738"/>
    </location>
</feature>
<dbReference type="InterPro" id="IPR023298">
    <property type="entry name" value="ATPase_P-typ_TM_dom_sf"/>
</dbReference>
<evidence type="ECO:0000313" key="17">
    <source>
        <dbReference type="EMBL" id="VVE09453.1"/>
    </source>
</evidence>
<protein>
    <submittedName>
        <fullName evidence="17">Copper-translocating P-type ATPase</fullName>
    </submittedName>
</protein>
<feature type="transmembrane region" description="Helical" evidence="15">
    <location>
        <begin position="205"/>
        <end position="223"/>
    </location>
</feature>
<feature type="transmembrane region" description="Helical" evidence="15">
    <location>
        <begin position="113"/>
        <end position="132"/>
    </location>
</feature>
<sequence>MTSETQSGSPSDLVDTMESARLAGRMVLSVDGMWCASCAMAMQRAVARADGITSAVVNFTSGTALLVWEPDIVDFEQIVDRVTRLGYTLTPVSRSGEVEAALARQAQRIRCQLAVAVLFGMWSMLGAWVLYLDQTLVTDRLGVTIGWASLLVSLPVVGYSGLDFYRAAIKTLRVGVAGMDAMVTIGVAGSLLASAWNLLGGHADIYIDATTMLITFLLIGRLIDIRARQEGRAAVEAVMQLTPEIANRIKGDSETEQVLLSKVMKGDTVLVAAGERVPVDGRIVLGTSYLDRSLVTGESSPLSVGTGDTVLAGEINLSSPLRVNVESWFGERRIDKLGLRMVELFGARASLSTTADVFVRWLLPVVVVAAVMAFFKFWWDDNPPGTSALYAISLLVAACPCAVGLAMPLAYALGRRQAARQGTLWRDPASVENFAKSSVIAFDKSGTLTTGEFRLHGIQCAAGWSEDALLLLACQAEYGINHPIALALQREGRDRLISSPAANPESVTRHRQGVSFLDDWGGSVLVGARAWMVRSHIGQLPNDPYVPGTIHVARNGEWIGSITLRDEIRPDAKEILEHFRAEGRDVWLISGDSRIATTKFVEEIGFVFDRIEAECSPEGKAEILRAEPRKVSFVGDGVNDSLVIAAAACGIAVPSATGSVVAAAGLVVTRQGLRGVLDGYLATRRVTQIVRQNLAFSIIYNVAVVVFLFDIGVTPFSAALAMLASSASVFFNAWRIAWIPSSGRKASALMKEAQGCESC</sequence>
<name>A0A5E4VCG9_9BURK</name>
<dbReference type="InterPro" id="IPR059000">
    <property type="entry name" value="ATPase_P-type_domA"/>
</dbReference>
<feature type="transmembrane region" description="Helical" evidence="15">
    <location>
        <begin position="694"/>
        <end position="713"/>
    </location>
</feature>
<keyword evidence="4 15" id="KW-1003">Cell membrane</keyword>
<evidence type="ECO:0000256" key="13">
    <source>
        <dbReference type="ARBA" id="ARBA00023065"/>
    </source>
</evidence>
<evidence type="ECO:0000256" key="3">
    <source>
        <dbReference type="ARBA" id="ARBA00022448"/>
    </source>
</evidence>
<evidence type="ECO:0000256" key="5">
    <source>
        <dbReference type="ARBA" id="ARBA00022553"/>
    </source>
</evidence>
<evidence type="ECO:0000313" key="18">
    <source>
        <dbReference type="Proteomes" id="UP000414233"/>
    </source>
</evidence>
<evidence type="ECO:0000256" key="6">
    <source>
        <dbReference type="ARBA" id="ARBA00022692"/>
    </source>
</evidence>
<comment type="similarity">
    <text evidence="2 15">Belongs to the cation transport ATPase (P-type) (TC 3.A.3) family. Type IB subfamily.</text>
</comment>
<keyword evidence="8 15" id="KW-0547">Nucleotide-binding</keyword>
<keyword evidence="5" id="KW-0597">Phosphoprotein</keyword>
<evidence type="ECO:0000256" key="1">
    <source>
        <dbReference type="ARBA" id="ARBA00004651"/>
    </source>
</evidence>
<evidence type="ECO:0000256" key="15">
    <source>
        <dbReference type="RuleBase" id="RU362081"/>
    </source>
</evidence>
<dbReference type="SUPFAM" id="SSF56784">
    <property type="entry name" value="HAD-like"/>
    <property type="match status" value="1"/>
</dbReference>
<dbReference type="Gene3D" id="2.70.150.10">
    <property type="entry name" value="Calcium-transporting ATPase, cytoplasmic transduction domain A"/>
    <property type="match status" value="1"/>
</dbReference>
<dbReference type="GO" id="GO:0005524">
    <property type="term" value="F:ATP binding"/>
    <property type="evidence" value="ECO:0007669"/>
    <property type="project" value="UniProtKB-UniRule"/>
</dbReference>
<dbReference type="AlphaFoldDB" id="A0A5E4VCG9"/>
<dbReference type="Gene3D" id="3.30.70.100">
    <property type="match status" value="1"/>
</dbReference>
<dbReference type="Gene3D" id="3.40.50.1000">
    <property type="entry name" value="HAD superfamily/HAD-like"/>
    <property type="match status" value="1"/>
</dbReference>
<feature type="transmembrane region" description="Helical" evidence="15">
    <location>
        <begin position="391"/>
        <end position="413"/>
    </location>
</feature>
<dbReference type="GO" id="GO:0005507">
    <property type="term" value="F:copper ion binding"/>
    <property type="evidence" value="ECO:0007669"/>
    <property type="project" value="TreeGrafter"/>
</dbReference>
<dbReference type="PANTHER" id="PTHR43520">
    <property type="entry name" value="ATP7, ISOFORM B"/>
    <property type="match status" value="1"/>
</dbReference>
<dbReference type="GO" id="GO:0055070">
    <property type="term" value="P:copper ion homeostasis"/>
    <property type="evidence" value="ECO:0007669"/>
    <property type="project" value="TreeGrafter"/>
</dbReference>
<evidence type="ECO:0000256" key="12">
    <source>
        <dbReference type="ARBA" id="ARBA00022989"/>
    </source>
</evidence>
<evidence type="ECO:0000259" key="16">
    <source>
        <dbReference type="PROSITE" id="PS50846"/>
    </source>
</evidence>
<proteinExistence type="inferred from homology"/>
<evidence type="ECO:0000256" key="8">
    <source>
        <dbReference type="ARBA" id="ARBA00022741"/>
    </source>
</evidence>
<keyword evidence="10" id="KW-0460">Magnesium</keyword>
<dbReference type="Pfam" id="PF00702">
    <property type="entry name" value="Hydrolase"/>
    <property type="match status" value="1"/>
</dbReference>
<keyword evidence="3" id="KW-0813">Transport</keyword>
<dbReference type="PROSITE" id="PS50846">
    <property type="entry name" value="HMA_2"/>
    <property type="match status" value="1"/>
</dbReference>
<dbReference type="PRINTS" id="PR00119">
    <property type="entry name" value="CATATPASE"/>
</dbReference>
<evidence type="ECO:0000256" key="7">
    <source>
        <dbReference type="ARBA" id="ARBA00022723"/>
    </source>
</evidence>
<dbReference type="InterPro" id="IPR001757">
    <property type="entry name" value="P_typ_ATPase"/>
</dbReference>
<evidence type="ECO:0000256" key="11">
    <source>
        <dbReference type="ARBA" id="ARBA00022967"/>
    </source>
</evidence>
<dbReference type="EMBL" id="CABPRZ010000009">
    <property type="protein sequence ID" value="VVE09453.1"/>
    <property type="molecule type" value="Genomic_DNA"/>
</dbReference>
<keyword evidence="11" id="KW-1278">Translocase</keyword>
<organism evidence="17 18">
    <name type="scientific">Pandoraea terrae</name>
    <dbReference type="NCBI Taxonomy" id="1537710"/>
    <lineage>
        <taxon>Bacteria</taxon>
        <taxon>Pseudomonadati</taxon>
        <taxon>Pseudomonadota</taxon>
        <taxon>Betaproteobacteria</taxon>
        <taxon>Burkholderiales</taxon>
        <taxon>Burkholderiaceae</taxon>
        <taxon>Pandoraea</taxon>
    </lineage>
</organism>
<reference evidence="17 18" key="1">
    <citation type="submission" date="2019-08" db="EMBL/GenBank/DDBJ databases">
        <authorList>
            <person name="Peeters C."/>
        </authorList>
    </citation>
    <scope>NUCLEOTIDE SEQUENCE [LARGE SCALE GENOMIC DNA]</scope>
    <source>
        <strain evidence="17 18">LMG 30175</strain>
    </source>
</reference>
<keyword evidence="13" id="KW-0406">Ion transport</keyword>
<feature type="domain" description="HMA" evidence="16">
    <location>
        <begin position="24"/>
        <end position="90"/>
    </location>
</feature>
<comment type="subcellular location">
    <subcellularLocation>
        <location evidence="1">Cell membrane</location>
        <topology evidence="1">Multi-pass membrane protein</topology>
    </subcellularLocation>
</comment>
<feature type="transmembrane region" description="Helical" evidence="15">
    <location>
        <begin position="358"/>
        <end position="379"/>
    </location>
</feature>
<accession>A0A5E4VCG9</accession>
<dbReference type="Gene3D" id="3.40.1110.10">
    <property type="entry name" value="Calcium-transporting ATPase, cytoplasmic domain N"/>
    <property type="match status" value="1"/>
</dbReference>
<dbReference type="SUPFAM" id="SSF81665">
    <property type="entry name" value="Calcium ATPase, transmembrane domain M"/>
    <property type="match status" value="1"/>
</dbReference>
<dbReference type="CDD" id="cd00371">
    <property type="entry name" value="HMA"/>
    <property type="match status" value="1"/>
</dbReference>
<dbReference type="InterPro" id="IPR023214">
    <property type="entry name" value="HAD_sf"/>
</dbReference>
<dbReference type="SUPFAM" id="SSF81653">
    <property type="entry name" value="Calcium ATPase, transduction domain A"/>
    <property type="match status" value="1"/>
</dbReference>
<keyword evidence="7 15" id="KW-0479">Metal-binding</keyword>
<dbReference type="GO" id="GO:0005886">
    <property type="term" value="C:plasma membrane"/>
    <property type="evidence" value="ECO:0007669"/>
    <property type="project" value="UniProtKB-SubCell"/>
</dbReference>
<evidence type="ECO:0000256" key="9">
    <source>
        <dbReference type="ARBA" id="ARBA00022840"/>
    </source>
</evidence>
<dbReference type="InterPro" id="IPR027256">
    <property type="entry name" value="P-typ_ATPase_IB"/>
</dbReference>